<evidence type="ECO:0000256" key="6">
    <source>
        <dbReference type="ARBA" id="ARBA00023049"/>
    </source>
</evidence>
<evidence type="ECO:0000313" key="8">
    <source>
        <dbReference type="EMBL" id="HIU30169.1"/>
    </source>
</evidence>
<accession>A0A9D1I8H8</accession>
<keyword evidence="6" id="KW-0482">Metalloprotease</keyword>
<dbReference type="GO" id="GO:0006508">
    <property type="term" value="P:proteolysis"/>
    <property type="evidence" value="ECO:0007669"/>
    <property type="project" value="UniProtKB-KW"/>
</dbReference>
<evidence type="ECO:0000256" key="1">
    <source>
        <dbReference type="ARBA" id="ARBA00010243"/>
    </source>
</evidence>
<proteinExistence type="inferred from homology"/>
<keyword evidence="4" id="KW-0378">Hydrolase</keyword>
<organism evidence="8 9">
    <name type="scientific">Candidatus Egerieisoma faecipullorum</name>
    <dbReference type="NCBI Taxonomy" id="2840963"/>
    <lineage>
        <taxon>Bacteria</taxon>
        <taxon>Bacillati</taxon>
        <taxon>Bacillota</taxon>
        <taxon>Clostridia</taxon>
        <taxon>Eubacteriales</taxon>
        <taxon>Clostridiaceae</taxon>
        <taxon>Clostridiaceae incertae sedis</taxon>
        <taxon>Candidatus Egerieisoma</taxon>
    </lineage>
</organism>
<dbReference type="InterPro" id="IPR020891">
    <property type="entry name" value="UPF0758_CS"/>
</dbReference>
<dbReference type="GO" id="GO:0008237">
    <property type="term" value="F:metallopeptidase activity"/>
    <property type="evidence" value="ECO:0007669"/>
    <property type="project" value="UniProtKB-KW"/>
</dbReference>
<dbReference type="AlphaFoldDB" id="A0A9D1I8H8"/>
<keyword evidence="5" id="KW-0862">Zinc</keyword>
<feature type="non-terminal residue" evidence="8">
    <location>
        <position position="1"/>
    </location>
</feature>
<evidence type="ECO:0000256" key="3">
    <source>
        <dbReference type="ARBA" id="ARBA00022723"/>
    </source>
</evidence>
<name>A0A9D1I8H8_9CLOT</name>
<dbReference type="EMBL" id="DVMM01000167">
    <property type="protein sequence ID" value="HIU30169.1"/>
    <property type="molecule type" value="Genomic_DNA"/>
</dbReference>
<dbReference type="SUPFAM" id="SSF102712">
    <property type="entry name" value="JAB1/MPN domain"/>
    <property type="match status" value="1"/>
</dbReference>
<dbReference type="Proteomes" id="UP000824089">
    <property type="component" value="Unassembled WGS sequence"/>
</dbReference>
<dbReference type="Pfam" id="PF04002">
    <property type="entry name" value="RadC"/>
    <property type="match status" value="1"/>
</dbReference>
<dbReference type="PANTHER" id="PTHR30471:SF3">
    <property type="entry name" value="UPF0758 PROTEIN YEES-RELATED"/>
    <property type="match status" value="1"/>
</dbReference>
<dbReference type="PANTHER" id="PTHR30471">
    <property type="entry name" value="DNA REPAIR PROTEIN RADC"/>
    <property type="match status" value="1"/>
</dbReference>
<dbReference type="InterPro" id="IPR001405">
    <property type="entry name" value="UPF0758"/>
</dbReference>
<dbReference type="Gene3D" id="3.40.140.10">
    <property type="entry name" value="Cytidine Deaminase, domain 2"/>
    <property type="match status" value="1"/>
</dbReference>
<evidence type="ECO:0000256" key="5">
    <source>
        <dbReference type="ARBA" id="ARBA00022833"/>
    </source>
</evidence>
<protein>
    <submittedName>
        <fullName evidence="8">JAB domain-containing protein</fullName>
    </submittedName>
</protein>
<keyword evidence="3" id="KW-0479">Metal-binding</keyword>
<dbReference type="PROSITE" id="PS01302">
    <property type="entry name" value="UPF0758"/>
    <property type="match status" value="1"/>
</dbReference>
<dbReference type="CDD" id="cd08071">
    <property type="entry name" value="MPN_DUF2466"/>
    <property type="match status" value="1"/>
</dbReference>
<comment type="caution">
    <text evidence="8">The sequence shown here is derived from an EMBL/GenBank/DDBJ whole genome shotgun (WGS) entry which is preliminary data.</text>
</comment>
<gene>
    <name evidence="8" type="ORF">IAD50_07740</name>
</gene>
<sequence length="131" mass="14873">DMLISEIGRLRQEVFQALFFDKKWNYISACRISAGTVDRTLVHPREVFYNAIKNLASAVVLAHNHPSGDCRPSRADYDTTERLVKAGRLVGIDVADHMIVGNGKYYSMYREGDLIKIKEKTLNEGFEDYGT</sequence>
<evidence type="ECO:0000256" key="4">
    <source>
        <dbReference type="ARBA" id="ARBA00022801"/>
    </source>
</evidence>
<comment type="similarity">
    <text evidence="1">Belongs to the UPF0758 family.</text>
</comment>
<dbReference type="InterPro" id="IPR037518">
    <property type="entry name" value="MPN"/>
</dbReference>
<evidence type="ECO:0000259" key="7">
    <source>
        <dbReference type="PROSITE" id="PS50249"/>
    </source>
</evidence>
<evidence type="ECO:0000313" key="9">
    <source>
        <dbReference type="Proteomes" id="UP000824089"/>
    </source>
</evidence>
<evidence type="ECO:0000256" key="2">
    <source>
        <dbReference type="ARBA" id="ARBA00022670"/>
    </source>
</evidence>
<dbReference type="InterPro" id="IPR025657">
    <property type="entry name" value="RadC_JAB"/>
</dbReference>
<reference evidence="8" key="2">
    <citation type="journal article" date="2021" name="PeerJ">
        <title>Extensive microbial diversity within the chicken gut microbiome revealed by metagenomics and culture.</title>
        <authorList>
            <person name="Gilroy R."/>
            <person name="Ravi A."/>
            <person name="Getino M."/>
            <person name="Pursley I."/>
            <person name="Horton D.L."/>
            <person name="Alikhan N.F."/>
            <person name="Baker D."/>
            <person name="Gharbi K."/>
            <person name="Hall N."/>
            <person name="Watson M."/>
            <person name="Adriaenssens E.M."/>
            <person name="Foster-Nyarko E."/>
            <person name="Jarju S."/>
            <person name="Secka A."/>
            <person name="Antonio M."/>
            <person name="Oren A."/>
            <person name="Chaudhuri R.R."/>
            <person name="La Ragione R."/>
            <person name="Hildebrand F."/>
            <person name="Pallen M.J."/>
        </authorList>
    </citation>
    <scope>NUCLEOTIDE SEQUENCE</scope>
    <source>
        <strain evidence="8">CHK195-4489</strain>
    </source>
</reference>
<dbReference type="PROSITE" id="PS50249">
    <property type="entry name" value="MPN"/>
    <property type="match status" value="1"/>
</dbReference>
<feature type="domain" description="MPN" evidence="7">
    <location>
        <begin position="1"/>
        <end position="114"/>
    </location>
</feature>
<reference evidence="8" key="1">
    <citation type="submission" date="2020-10" db="EMBL/GenBank/DDBJ databases">
        <authorList>
            <person name="Gilroy R."/>
        </authorList>
    </citation>
    <scope>NUCLEOTIDE SEQUENCE</scope>
    <source>
        <strain evidence="8">CHK195-4489</strain>
    </source>
</reference>
<dbReference type="GO" id="GO:0046872">
    <property type="term" value="F:metal ion binding"/>
    <property type="evidence" value="ECO:0007669"/>
    <property type="project" value="UniProtKB-KW"/>
</dbReference>
<keyword evidence="2" id="KW-0645">Protease</keyword>